<evidence type="ECO:0000313" key="2">
    <source>
        <dbReference type="Proteomes" id="UP001060215"/>
    </source>
</evidence>
<gene>
    <name evidence="1" type="ORF">LOK49_LG05G00628</name>
</gene>
<reference evidence="1 2" key="1">
    <citation type="journal article" date="2022" name="Plant J.">
        <title>Chromosome-level genome of Camellia lanceoleosa provides a valuable resource for understanding genome evolution and self-incompatibility.</title>
        <authorList>
            <person name="Gong W."/>
            <person name="Xiao S."/>
            <person name="Wang L."/>
            <person name="Liao Z."/>
            <person name="Chang Y."/>
            <person name="Mo W."/>
            <person name="Hu G."/>
            <person name="Li W."/>
            <person name="Zhao G."/>
            <person name="Zhu H."/>
            <person name="Hu X."/>
            <person name="Ji K."/>
            <person name="Xiang X."/>
            <person name="Song Q."/>
            <person name="Yuan D."/>
            <person name="Jin S."/>
            <person name="Zhang L."/>
        </authorList>
    </citation>
    <scope>NUCLEOTIDE SEQUENCE [LARGE SCALE GENOMIC DNA]</scope>
    <source>
        <strain evidence="1">SQ_2022a</strain>
    </source>
</reference>
<organism evidence="1 2">
    <name type="scientific">Camellia lanceoleosa</name>
    <dbReference type="NCBI Taxonomy" id="1840588"/>
    <lineage>
        <taxon>Eukaryota</taxon>
        <taxon>Viridiplantae</taxon>
        <taxon>Streptophyta</taxon>
        <taxon>Embryophyta</taxon>
        <taxon>Tracheophyta</taxon>
        <taxon>Spermatophyta</taxon>
        <taxon>Magnoliopsida</taxon>
        <taxon>eudicotyledons</taxon>
        <taxon>Gunneridae</taxon>
        <taxon>Pentapetalae</taxon>
        <taxon>asterids</taxon>
        <taxon>Ericales</taxon>
        <taxon>Theaceae</taxon>
        <taxon>Camellia</taxon>
    </lineage>
</organism>
<evidence type="ECO:0000313" key="1">
    <source>
        <dbReference type="EMBL" id="KAI8013471.1"/>
    </source>
</evidence>
<sequence>MDSGVYDIDYRGPETHSYIPPPNRSGTITSLLFMVKAPWRIANPKVSELEIMEEVIRKVMDEEVFGNEVCVLLWLKLYCYNGREWDDSLQSKEQIETNLLMQKYEGQPSERAQHWLILSLIRLPPKAKSSNPSHRSFNSSIKSASSMVSRKLSLKAQKGVFSPGSDGSVFSVQLEKNRAQHCRVISEDDEA</sequence>
<accession>A0ACC0HK05</accession>
<protein>
    <submittedName>
        <fullName evidence="1">Uncharacterized protein</fullName>
    </submittedName>
</protein>
<dbReference type="EMBL" id="CM045761">
    <property type="protein sequence ID" value="KAI8013471.1"/>
    <property type="molecule type" value="Genomic_DNA"/>
</dbReference>
<name>A0ACC0HK05_9ERIC</name>
<dbReference type="Proteomes" id="UP001060215">
    <property type="component" value="Chromosome 4"/>
</dbReference>
<proteinExistence type="predicted"/>
<keyword evidence="2" id="KW-1185">Reference proteome</keyword>
<comment type="caution">
    <text evidence="1">The sequence shown here is derived from an EMBL/GenBank/DDBJ whole genome shotgun (WGS) entry which is preliminary data.</text>
</comment>